<evidence type="ECO:0000313" key="2">
    <source>
        <dbReference type="Proteomes" id="UP000789901"/>
    </source>
</evidence>
<accession>A0ABN7VZ17</accession>
<protein>
    <submittedName>
        <fullName evidence="1">12655_t:CDS:1</fullName>
    </submittedName>
</protein>
<sequence>MLEDSDNKSFFANDKLIENDSFAKKLLNAANTFYHKTSKKADKMELSNVEQLDEVDEDDTEGLSDEEIEISNWHKQILTALENIVLDIKNENSNSEVWSEDLINKVSNCAISIFQACFPRCQALFAFDNAKSHITYALDVLVATRKQEKMCSTSYFREGIKELWPEKGLKLKEAQELMSQ</sequence>
<reference evidence="1 2" key="1">
    <citation type="submission" date="2021-06" db="EMBL/GenBank/DDBJ databases">
        <authorList>
            <person name="Kallberg Y."/>
            <person name="Tangrot J."/>
            <person name="Rosling A."/>
        </authorList>
    </citation>
    <scope>NUCLEOTIDE SEQUENCE [LARGE SCALE GENOMIC DNA]</scope>
    <source>
        <strain evidence="1 2">120-4 pot B 10/14</strain>
    </source>
</reference>
<name>A0ABN7VZ17_GIGMA</name>
<proteinExistence type="predicted"/>
<evidence type="ECO:0000313" key="1">
    <source>
        <dbReference type="EMBL" id="CAG8806938.1"/>
    </source>
</evidence>
<dbReference type="Proteomes" id="UP000789901">
    <property type="component" value="Unassembled WGS sequence"/>
</dbReference>
<gene>
    <name evidence="1" type="ORF">GMARGA_LOCUS24402</name>
</gene>
<dbReference type="EMBL" id="CAJVQB010025684">
    <property type="protein sequence ID" value="CAG8806938.1"/>
    <property type="molecule type" value="Genomic_DNA"/>
</dbReference>
<comment type="caution">
    <text evidence="1">The sequence shown here is derived from an EMBL/GenBank/DDBJ whole genome shotgun (WGS) entry which is preliminary data.</text>
</comment>
<organism evidence="1 2">
    <name type="scientific">Gigaspora margarita</name>
    <dbReference type="NCBI Taxonomy" id="4874"/>
    <lineage>
        <taxon>Eukaryota</taxon>
        <taxon>Fungi</taxon>
        <taxon>Fungi incertae sedis</taxon>
        <taxon>Mucoromycota</taxon>
        <taxon>Glomeromycotina</taxon>
        <taxon>Glomeromycetes</taxon>
        <taxon>Diversisporales</taxon>
        <taxon>Gigasporaceae</taxon>
        <taxon>Gigaspora</taxon>
    </lineage>
</organism>
<keyword evidence="2" id="KW-1185">Reference proteome</keyword>